<evidence type="ECO:0000313" key="4">
    <source>
        <dbReference type="Proteomes" id="UP000308133"/>
    </source>
</evidence>
<name>A0A4V6DTT4_9PEZI</name>
<organism evidence="3 4">
    <name type="scientific">Elsinoe australis</name>
    <dbReference type="NCBI Taxonomy" id="40998"/>
    <lineage>
        <taxon>Eukaryota</taxon>
        <taxon>Fungi</taxon>
        <taxon>Dikarya</taxon>
        <taxon>Ascomycota</taxon>
        <taxon>Pezizomycotina</taxon>
        <taxon>Dothideomycetes</taxon>
        <taxon>Dothideomycetidae</taxon>
        <taxon>Myriangiales</taxon>
        <taxon>Elsinoaceae</taxon>
        <taxon>Elsinoe</taxon>
    </lineage>
</organism>
<comment type="caution">
    <text evidence="3">The sequence shown here is derived from an EMBL/GenBank/DDBJ whole genome shotgun (WGS) entry which is preliminary data.</text>
</comment>
<gene>
    <name evidence="3" type="ORF">C1H76_5946</name>
</gene>
<dbReference type="InterPro" id="IPR052766">
    <property type="entry name" value="S41A_metabolite_peptidase"/>
</dbReference>
<keyword evidence="1" id="KW-0732">Signal</keyword>
<evidence type="ECO:0000259" key="2">
    <source>
        <dbReference type="Pfam" id="PF23658"/>
    </source>
</evidence>
<dbReference type="PANTHER" id="PTHR37049">
    <property type="entry name" value="PEPTIDASE S41 FAMILY PROTEIN"/>
    <property type="match status" value="1"/>
</dbReference>
<sequence length="728" mass="77877">MKSSRWNSILGGLSLFTFASAAPSTTSPSATTNPCAKISSIASSVLAADPKALPTFIPSDVLACQKDTPLNTTLATAQVQSLKNFLQFQSTLAFLKDPPSTYDLPAVDVMAELDMINAKVSQSAYQDQSEMDEALYDIFKRASDGHLTVVPCSIGAYSSATGVDLISISTDGVELPKIYMLDEAQSALQNNRQPSPLTAIDGIDIETYLAGSASYLPVQDLDAKYNFLLYNPATKAPNTLAAASGSLFSKTPRFFLHNDTTQYTFANGTTTEKPNGALPNIEIDFDSGEAFYDKHIMGQCVKPQSPEDSAPVTAIPDYPTPFIIQQEGFMSGYFPTEEGLNDAAVMSVPSFDASTPEFLSNFQNSVRDFLEACREKGKSRLLIDVRANGGGQLALGKDLFRQLFPSLIPQSQIRWRVTDAANFLGEQISQIPTLTPDQINNTALSDAFSSAFRAEDVIDPSTGQPFTSWAALAPPVESHGDNFTKLVTWDLNNTVLNTVQGITITGYGAPAMFPPAAFPQENVTILTDGHCDSTCADFVRTLVAQTKVKSIVAGGRPNNQPMALIGGTQGTEVVNFKQLSEYAKVALKIAGDNQTAASQPGYSDVKGLTSALPMAMFGGPEALHVNIRDSIAAGDQSMTPQQFTKQYADCRMFYTASDIENVTNTWQRVFAGVQKNGEGLCINGTVGKWVASTNGSSTVPYTGTATGLTTHVGGLVVTLALALTMLFL</sequence>
<proteinExistence type="predicted"/>
<dbReference type="Gene3D" id="3.90.226.10">
    <property type="entry name" value="2-enoyl-CoA Hydratase, Chain A, domain 1"/>
    <property type="match status" value="1"/>
</dbReference>
<dbReference type="InterPro" id="IPR029045">
    <property type="entry name" value="ClpP/crotonase-like_dom_sf"/>
</dbReference>
<protein>
    <submittedName>
        <fullName evidence="3">Peptidase-like protein 9</fullName>
    </submittedName>
</protein>
<dbReference type="Pfam" id="PF23658">
    <property type="entry name" value="PDZ_CPAF_rel"/>
    <property type="match status" value="1"/>
</dbReference>
<reference evidence="3 4" key="1">
    <citation type="submission" date="2018-02" db="EMBL/GenBank/DDBJ databases">
        <title>Draft genome sequences of Elsinoe sp., causing black scab on jojoba.</title>
        <authorList>
            <person name="Stodart B."/>
            <person name="Jeffress S."/>
            <person name="Ash G."/>
            <person name="Arun Chinnappa K."/>
        </authorList>
    </citation>
    <scope>NUCLEOTIDE SEQUENCE [LARGE SCALE GENOMIC DNA]</scope>
    <source>
        <strain evidence="3 4">Hillstone_2</strain>
    </source>
</reference>
<dbReference type="Proteomes" id="UP000308133">
    <property type="component" value="Unassembled WGS sequence"/>
</dbReference>
<dbReference type="InterPro" id="IPR056186">
    <property type="entry name" value="PDZ_CPAF-rel"/>
</dbReference>
<dbReference type="EMBL" id="PTQR01000077">
    <property type="protein sequence ID" value="TKX21852.1"/>
    <property type="molecule type" value="Genomic_DNA"/>
</dbReference>
<feature type="chain" id="PRO_5020999543" evidence="1">
    <location>
        <begin position="22"/>
        <end position="728"/>
    </location>
</feature>
<dbReference type="PANTHER" id="PTHR37049:SF4">
    <property type="entry name" value="RHODANESE DOMAIN-CONTAINING PROTEIN"/>
    <property type="match status" value="1"/>
</dbReference>
<dbReference type="AlphaFoldDB" id="A0A4V6DTT4"/>
<accession>A0A4V6DTT4</accession>
<feature type="signal peptide" evidence="1">
    <location>
        <begin position="1"/>
        <end position="21"/>
    </location>
</feature>
<evidence type="ECO:0000256" key="1">
    <source>
        <dbReference type="SAM" id="SignalP"/>
    </source>
</evidence>
<feature type="domain" description="CPAF-like PDZ" evidence="2">
    <location>
        <begin position="161"/>
        <end position="279"/>
    </location>
</feature>
<evidence type="ECO:0000313" key="3">
    <source>
        <dbReference type="EMBL" id="TKX21852.1"/>
    </source>
</evidence>
<dbReference type="SUPFAM" id="SSF52096">
    <property type="entry name" value="ClpP/crotonase"/>
    <property type="match status" value="1"/>
</dbReference>